<proteinExistence type="predicted"/>
<evidence type="ECO:0000259" key="1">
    <source>
        <dbReference type="Pfam" id="PF06172"/>
    </source>
</evidence>
<dbReference type="InterPro" id="IPR011051">
    <property type="entry name" value="RmlC_Cupin_sf"/>
</dbReference>
<dbReference type="EMBL" id="CP116507">
    <property type="protein sequence ID" value="WCG22903.1"/>
    <property type="molecule type" value="Genomic_DNA"/>
</dbReference>
<dbReference type="Gene3D" id="2.60.120.10">
    <property type="entry name" value="Jelly Rolls"/>
    <property type="match status" value="1"/>
</dbReference>
<dbReference type="InterPro" id="IPR009327">
    <property type="entry name" value="Cupin_DUF985"/>
</dbReference>
<reference evidence="2" key="1">
    <citation type="submission" date="2023-01" db="EMBL/GenBank/DDBJ databases">
        <title>Oxazolidinone resistance genes in florfenicol resistant enterococci from beef cattle and veal calves at slaughter.</title>
        <authorList>
            <person name="Biggel M."/>
        </authorList>
    </citation>
    <scope>NUCLEOTIDE SEQUENCE</scope>
    <source>
        <strain evidence="2">K204-1</strain>
    </source>
</reference>
<dbReference type="InterPro" id="IPR014710">
    <property type="entry name" value="RmlC-like_jellyroll"/>
</dbReference>
<dbReference type="PANTHER" id="PTHR33387:SF3">
    <property type="entry name" value="DUF985 DOMAIN-CONTAINING PROTEIN"/>
    <property type="match status" value="1"/>
</dbReference>
<evidence type="ECO:0000313" key="3">
    <source>
        <dbReference type="Proteomes" id="UP001179600"/>
    </source>
</evidence>
<dbReference type="AlphaFoldDB" id="A0AAE9XEW3"/>
<name>A0AAE9XEW3_9ENTE</name>
<protein>
    <submittedName>
        <fullName evidence="2">Cupin domain-containing protein</fullName>
    </submittedName>
</protein>
<evidence type="ECO:0000313" key="2">
    <source>
        <dbReference type="EMBL" id="WCG22903.1"/>
    </source>
</evidence>
<dbReference type="CDD" id="cd06121">
    <property type="entry name" value="cupin_YML079wp"/>
    <property type="match status" value="1"/>
</dbReference>
<dbReference type="Pfam" id="PF06172">
    <property type="entry name" value="Cupin_5"/>
    <property type="match status" value="1"/>
</dbReference>
<dbReference type="InterPro" id="IPR039935">
    <property type="entry name" value="YML079W-like"/>
</dbReference>
<organism evidence="2 3">
    <name type="scientific">Vagococcus lutrae</name>
    <dbReference type="NCBI Taxonomy" id="81947"/>
    <lineage>
        <taxon>Bacteria</taxon>
        <taxon>Bacillati</taxon>
        <taxon>Bacillota</taxon>
        <taxon>Bacilli</taxon>
        <taxon>Lactobacillales</taxon>
        <taxon>Enterococcaceae</taxon>
        <taxon>Vagococcus</taxon>
    </lineage>
</organism>
<feature type="domain" description="DUF985" evidence="1">
    <location>
        <begin position="5"/>
        <end position="136"/>
    </location>
</feature>
<dbReference type="PANTHER" id="PTHR33387">
    <property type="entry name" value="RMLC-LIKE JELLY ROLL FOLD PROTEIN"/>
    <property type="match status" value="1"/>
</dbReference>
<dbReference type="RefSeq" id="WP_272163441.1">
    <property type="nucleotide sequence ID" value="NZ_CP116507.1"/>
</dbReference>
<accession>A0AAE9XEW3</accession>
<dbReference type="Proteomes" id="UP001179600">
    <property type="component" value="Chromosome"/>
</dbReference>
<gene>
    <name evidence="2" type="ORF">PML95_01265</name>
</gene>
<dbReference type="SUPFAM" id="SSF51182">
    <property type="entry name" value="RmlC-like cupins"/>
    <property type="match status" value="1"/>
</dbReference>
<sequence length="165" mass="18666">MDVKKWCEALELIPHPEGGFYRQTEKHSQKIEANGRSRALYTSIYFLLTEESPSHFHRLKSDEIWYFHHGESLTVHCLHPDGSYEAIHLGLDIAAGERLHAVVPAGTIFASSVPKDAALVSCLVAPGFDFADFELFTQAELLTDYPAYEEIILNYAYEEIPCTFT</sequence>